<protein>
    <submittedName>
        <fullName evidence="3">Uncharacterized protein</fullName>
    </submittedName>
</protein>
<evidence type="ECO:0000256" key="1">
    <source>
        <dbReference type="SAM" id="MobiDB-lite"/>
    </source>
</evidence>
<evidence type="ECO:0000313" key="3">
    <source>
        <dbReference type="EMBL" id="UOQ64467.1"/>
    </source>
</evidence>
<keyword evidence="2" id="KW-0732">Signal</keyword>
<name>A0ABY4G0S0_9BACT</name>
<dbReference type="Proteomes" id="UP000830401">
    <property type="component" value="Chromosome"/>
</dbReference>
<dbReference type="RefSeq" id="WP_245118307.1">
    <property type="nucleotide sequence ID" value="NZ_CP095061.1"/>
</dbReference>
<organism evidence="3 4">
    <name type="scientific">Hymenobacter volaticus</name>
    <dbReference type="NCBI Taxonomy" id="2932254"/>
    <lineage>
        <taxon>Bacteria</taxon>
        <taxon>Pseudomonadati</taxon>
        <taxon>Bacteroidota</taxon>
        <taxon>Cytophagia</taxon>
        <taxon>Cytophagales</taxon>
        <taxon>Hymenobacteraceae</taxon>
        <taxon>Hymenobacter</taxon>
    </lineage>
</organism>
<evidence type="ECO:0000313" key="4">
    <source>
        <dbReference type="Proteomes" id="UP000830401"/>
    </source>
</evidence>
<accession>A0ABY4G0S0</accession>
<gene>
    <name evidence="3" type="ORF">MUN86_12795</name>
</gene>
<reference evidence="3" key="1">
    <citation type="submission" date="2022-04" db="EMBL/GenBank/DDBJ databases">
        <title>Hymenobacter sp. isolated from the air.</title>
        <authorList>
            <person name="Won M."/>
            <person name="Lee C.-M."/>
            <person name="Woen H.-Y."/>
            <person name="Kwon S.-W."/>
        </authorList>
    </citation>
    <scope>NUCLEOTIDE SEQUENCE</scope>
    <source>
        <strain evidence="3">5420S-77</strain>
    </source>
</reference>
<dbReference type="EMBL" id="CP095061">
    <property type="protein sequence ID" value="UOQ64467.1"/>
    <property type="molecule type" value="Genomic_DNA"/>
</dbReference>
<evidence type="ECO:0000256" key="2">
    <source>
        <dbReference type="SAM" id="SignalP"/>
    </source>
</evidence>
<feature type="compositionally biased region" description="Basic residues" evidence="1">
    <location>
        <begin position="66"/>
        <end position="80"/>
    </location>
</feature>
<keyword evidence="4" id="KW-1185">Reference proteome</keyword>
<proteinExistence type="predicted"/>
<feature type="chain" id="PRO_5045582511" evidence="2">
    <location>
        <begin position="25"/>
        <end position="80"/>
    </location>
</feature>
<feature type="region of interest" description="Disordered" evidence="1">
    <location>
        <begin position="61"/>
        <end position="80"/>
    </location>
</feature>
<sequence>MIRTLLLFFALLLVSGVESTPAEAGRPTAYARAKMKAKRYTHRPSYKIYKGHRKRGHRSLFNFKGSRAKVKRTQTRSSRI</sequence>
<feature type="signal peptide" evidence="2">
    <location>
        <begin position="1"/>
        <end position="24"/>
    </location>
</feature>